<dbReference type="Proteomes" id="UP001152622">
    <property type="component" value="Chromosome 5"/>
</dbReference>
<evidence type="ECO:0000313" key="2">
    <source>
        <dbReference type="Proteomes" id="UP001152622"/>
    </source>
</evidence>
<keyword evidence="2" id="KW-1185">Reference proteome</keyword>
<reference evidence="1" key="1">
    <citation type="journal article" date="2023" name="Science">
        <title>Genome structures resolve the early diversification of teleost fishes.</title>
        <authorList>
            <person name="Parey E."/>
            <person name="Louis A."/>
            <person name="Montfort J."/>
            <person name="Bouchez O."/>
            <person name="Roques C."/>
            <person name="Iampietro C."/>
            <person name="Lluch J."/>
            <person name="Castinel A."/>
            <person name="Donnadieu C."/>
            <person name="Desvignes T."/>
            <person name="Floi Bucao C."/>
            <person name="Jouanno E."/>
            <person name="Wen M."/>
            <person name="Mejri S."/>
            <person name="Dirks R."/>
            <person name="Jansen H."/>
            <person name="Henkel C."/>
            <person name="Chen W.J."/>
            <person name="Zahm M."/>
            <person name="Cabau C."/>
            <person name="Klopp C."/>
            <person name="Thompson A.W."/>
            <person name="Robinson-Rechavi M."/>
            <person name="Braasch I."/>
            <person name="Lecointre G."/>
            <person name="Bobe J."/>
            <person name="Postlethwait J.H."/>
            <person name="Berthelot C."/>
            <person name="Roest Crollius H."/>
            <person name="Guiguen Y."/>
        </authorList>
    </citation>
    <scope>NUCLEOTIDE SEQUENCE</scope>
    <source>
        <strain evidence="1">WJC10195</strain>
    </source>
</reference>
<dbReference type="AlphaFoldDB" id="A0A9Q1IZB2"/>
<dbReference type="EMBL" id="JAINUF010000005">
    <property type="protein sequence ID" value="KAJ8358952.1"/>
    <property type="molecule type" value="Genomic_DNA"/>
</dbReference>
<evidence type="ECO:0000313" key="1">
    <source>
        <dbReference type="EMBL" id="KAJ8358952.1"/>
    </source>
</evidence>
<comment type="caution">
    <text evidence="1">The sequence shown here is derived from an EMBL/GenBank/DDBJ whole genome shotgun (WGS) entry which is preliminary data.</text>
</comment>
<accession>A0A9Q1IZB2</accession>
<organism evidence="1 2">
    <name type="scientific">Synaphobranchus kaupii</name>
    <name type="common">Kaup's arrowtooth eel</name>
    <dbReference type="NCBI Taxonomy" id="118154"/>
    <lineage>
        <taxon>Eukaryota</taxon>
        <taxon>Metazoa</taxon>
        <taxon>Chordata</taxon>
        <taxon>Craniata</taxon>
        <taxon>Vertebrata</taxon>
        <taxon>Euteleostomi</taxon>
        <taxon>Actinopterygii</taxon>
        <taxon>Neopterygii</taxon>
        <taxon>Teleostei</taxon>
        <taxon>Anguilliformes</taxon>
        <taxon>Synaphobranchidae</taxon>
        <taxon>Synaphobranchus</taxon>
    </lineage>
</organism>
<sequence length="131" mass="14575">MKSRCELRWRDVAVPTPFRHILSLHRQTQYRRALSIINDRGKPGYQNARRRCPGATGVLETANGNDRPSDGVCLPGPQTTVASTQKIRTEEMEPFISCPRTAAVLSPTKGRLVFSGLQMGRANIRTVPLCD</sequence>
<proteinExistence type="predicted"/>
<gene>
    <name evidence="1" type="ORF">SKAU_G00154770</name>
</gene>
<protein>
    <submittedName>
        <fullName evidence="1">Uncharacterized protein</fullName>
    </submittedName>
</protein>
<name>A0A9Q1IZB2_SYNKA</name>